<dbReference type="EMBL" id="PCSQ01000112">
    <property type="protein sequence ID" value="PIP51928.1"/>
    <property type="molecule type" value="Genomic_DNA"/>
</dbReference>
<comment type="caution">
    <text evidence="1">The sequence shown here is derived from an EMBL/GenBank/DDBJ whole genome shotgun (WGS) entry which is preliminary data.</text>
</comment>
<gene>
    <name evidence="1" type="ORF">COX09_04400</name>
</gene>
<dbReference type="Proteomes" id="UP000231081">
    <property type="component" value="Unassembled WGS sequence"/>
</dbReference>
<evidence type="ECO:0000313" key="2">
    <source>
        <dbReference type="Proteomes" id="UP000231081"/>
    </source>
</evidence>
<accession>A0A2H0B4S5</accession>
<dbReference type="AlphaFoldDB" id="A0A2H0B4S5"/>
<organism evidence="1 2">
    <name type="scientific">Candidatus Beckwithbacteria bacterium CG23_combo_of_CG06-09_8_20_14_all_47_9</name>
    <dbReference type="NCBI Taxonomy" id="1974498"/>
    <lineage>
        <taxon>Bacteria</taxon>
        <taxon>Candidatus Beckwithiibacteriota</taxon>
    </lineage>
</organism>
<evidence type="ECO:0008006" key="3">
    <source>
        <dbReference type="Google" id="ProtNLM"/>
    </source>
</evidence>
<name>A0A2H0B4S5_9BACT</name>
<reference evidence="1 2" key="1">
    <citation type="submission" date="2017-09" db="EMBL/GenBank/DDBJ databases">
        <title>Depth-based differentiation of microbial function through sediment-hosted aquifers and enrichment of novel symbionts in the deep terrestrial subsurface.</title>
        <authorList>
            <person name="Probst A.J."/>
            <person name="Ladd B."/>
            <person name="Jarett J.K."/>
            <person name="Geller-Mcgrath D.E."/>
            <person name="Sieber C.M."/>
            <person name="Emerson J.B."/>
            <person name="Anantharaman K."/>
            <person name="Thomas B.C."/>
            <person name="Malmstrom R."/>
            <person name="Stieglmeier M."/>
            <person name="Klingl A."/>
            <person name="Woyke T."/>
            <person name="Ryan C.M."/>
            <person name="Banfield J.F."/>
        </authorList>
    </citation>
    <scope>NUCLEOTIDE SEQUENCE [LARGE SCALE GENOMIC DNA]</scope>
    <source>
        <strain evidence="1">CG23_combo_of_CG06-09_8_20_14_all_47_9</strain>
    </source>
</reference>
<feature type="non-terminal residue" evidence="1">
    <location>
        <position position="1"/>
    </location>
</feature>
<protein>
    <recommendedName>
        <fullName evidence="3">PhoU domain-containing protein</fullName>
    </recommendedName>
</protein>
<sequence>NFEIFLTIISGTTIYVLGQLIQGLIIKPYLEYKDVIGKIDNKLKFHAHLIRSKMVSDSRVIEVYLDLRQLSCDLESSFKKLLITSDDQKMKVSKAAQSLIFLSNVTGSKSHSFLVKQYDEIDENEQIVRENLNIPKLW</sequence>
<proteinExistence type="predicted"/>
<evidence type="ECO:0000313" key="1">
    <source>
        <dbReference type="EMBL" id="PIP51928.1"/>
    </source>
</evidence>